<dbReference type="SUPFAM" id="SSF47384">
    <property type="entry name" value="Homodimeric domain of signal transducing histidine kinase"/>
    <property type="match status" value="1"/>
</dbReference>
<sequence>MPGHLRRGLRPEPSITRRLVLSLTLATVVMWCLGAGYASYASYRQVSAAFDAALRQTALRILPLAADDAISHEADDARDIARMMDGGAVHISYVLSDDSGKVLLRERGAPQIPFSNDRRPGFSTAHGYRIYSRRDPVKGLTITIVESMRDRRRALYDSITAMLGPLLLLVPLNILAIWLGVRGALRPIERLRADIAARDGRNLAPLDQSGQPRELRPIADAVARLIERLARALDAERALSANSAHELRTPIAGALAQTQRLLAETQDPPARARGQEIEATLKRLARLSDKLMQLARADAGIGLHTTPVDLKPIFDVVVMDTAAHWNAATRVQVAAGGVESLWAAMDPDAFALVLRNLLDNALAHGPRDGAVQVTLDPGGLLRVENGGPVLPAKVLATLTRRFARGRTGASGAGLGLAIVQTIVGQSGGALRLVSPAPGRSDGFAAEVQLPLVAAKALAKL</sequence>
<dbReference type="EMBL" id="FNOB01000003">
    <property type="protein sequence ID" value="SDW36972.1"/>
    <property type="molecule type" value="Genomic_DNA"/>
</dbReference>
<evidence type="ECO:0000313" key="17">
    <source>
        <dbReference type="EMBL" id="SDW36972.1"/>
    </source>
</evidence>
<feature type="domain" description="HAMP" evidence="15">
    <location>
        <begin position="182"/>
        <end position="234"/>
    </location>
</feature>
<dbReference type="PANTHER" id="PTHR45436">
    <property type="entry name" value="SENSOR HISTIDINE KINASE YKOH"/>
    <property type="match status" value="1"/>
</dbReference>
<keyword evidence="9" id="KW-0067">ATP-binding</keyword>
<dbReference type="Proteomes" id="UP000199541">
    <property type="component" value="Unassembled WGS sequence"/>
</dbReference>
<dbReference type="RefSeq" id="WP_035841914.1">
    <property type="nucleotide sequence ID" value="NZ_BNAB01000003.1"/>
</dbReference>
<accession>A0AAN4UPX6</accession>
<dbReference type="InterPro" id="IPR003660">
    <property type="entry name" value="HAMP_dom"/>
</dbReference>
<dbReference type="Proteomes" id="UP000634647">
    <property type="component" value="Unassembled WGS sequence"/>
</dbReference>
<dbReference type="InterPro" id="IPR003661">
    <property type="entry name" value="HisK_dim/P_dom"/>
</dbReference>
<dbReference type="PANTHER" id="PTHR45436:SF14">
    <property type="entry name" value="SENSOR PROTEIN QSEC"/>
    <property type="match status" value="1"/>
</dbReference>
<dbReference type="InterPro" id="IPR003594">
    <property type="entry name" value="HATPase_dom"/>
</dbReference>
<dbReference type="GO" id="GO:0005524">
    <property type="term" value="F:ATP binding"/>
    <property type="evidence" value="ECO:0007669"/>
    <property type="project" value="UniProtKB-KW"/>
</dbReference>
<reference evidence="16" key="1">
    <citation type="journal article" date="2014" name="Int. J. Syst. Evol. Microbiol.">
        <title>Complete genome sequence of Corynebacterium casei LMG S-19264T (=DSM 44701T), isolated from a smear-ripened cheese.</title>
        <authorList>
            <consortium name="US DOE Joint Genome Institute (JGI-PGF)"/>
            <person name="Walter F."/>
            <person name="Albersmeier A."/>
            <person name="Kalinowski J."/>
            <person name="Ruckert C."/>
        </authorList>
    </citation>
    <scope>NUCLEOTIDE SEQUENCE</scope>
    <source>
        <strain evidence="16">CGMCC 1.10859</strain>
    </source>
</reference>
<evidence type="ECO:0000256" key="7">
    <source>
        <dbReference type="ARBA" id="ARBA00022741"/>
    </source>
</evidence>
<dbReference type="GO" id="GO:0000155">
    <property type="term" value="F:phosphorelay sensor kinase activity"/>
    <property type="evidence" value="ECO:0007669"/>
    <property type="project" value="InterPro"/>
</dbReference>
<dbReference type="Pfam" id="PF02518">
    <property type="entry name" value="HATPase_c"/>
    <property type="match status" value="1"/>
</dbReference>
<feature type="domain" description="Histidine kinase" evidence="14">
    <location>
        <begin position="242"/>
        <end position="453"/>
    </location>
</feature>
<evidence type="ECO:0000313" key="16">
    <source>
        <dbReference type="EMBL" id="GHE00114.1"/>
    </source>
</evidence>
<reference evidence="17 18" key="2">
    <citation type="submission" date="2016-10" db="EMBL/GenBank/DDBJ databases">
        <authorList>
            <person name="Varghese N."/>
            <person name="Submissions S."/>
        </authorList>
    </citation>
    <scope>NUCLEOTIDE SEQUENCE [LARGE SCALE GENOMIC DNA]</scope>
    <source>
        <strain evidence="17 18">DSM 24802</strain>
    </source>
</reference>
<comment type="subcellular location">
    <subcellularLocation>
        <location evidence="2">Membrane</location>
        <topology evidence="2">Multi-pass membrane protein</topology>
    </subcellularLocation>
</comment>
<feature type="transmembrane region" description="Helical" evidence="13">
    <location>
        <begin position="20"/>
        <end position="40"/>
    </location>
</feature>
<evidence type="ECO:0000256" key="5">
    <source>
        <dbReference type="ARBA" id="ARBA00022679"/>
    </source>
</evidence>
<proteinExistence type="predicted"/>
<keyword evidence="6 13" id="KW-0812">Transmembrane</keyword>
<keyword evidence="5" id="KW-0808">Transferase</keyword>
<dbReference type="Pfam" id="PF00512">
    <property type="entry name" value="HisKA"/>
    <property type="match status" value="1"/>
</dbReference>
<gene>
    <name evidence="16" type="ORF">GCM10008024_10530</name>
    <name evidence="17" type="ORF">SAMN05444006_10338</name>
</gene>
<dbReference type="Gene3D" id="1.10.287.130">
    <property type="match status" value="1"/>
</dbReference>
<dbReference type="SMART" id="SM00387">
    <property type="entry name" value="HATPase_c"/>
    <property type="match status" value="1"/>
</dbReference>
<dbReference type="EC" id="2.7.13.3" evidence="3"/>
<dbReference type="SMART" id="SM00388">
    <property type="entry name" value="HisKA"/>
    <property type="match status" value="1"/>
</dbReference>
<dbReference type="InterPro" id="IPR050428">
    <property type="entry name" value="TCS_sensor_his_kinase"/>
</dbReference>
<evidence type="ECO:0000259" key="14">
    <source>
        <dbReference type="PROSITE" id="PS50109"/>
    </source>
</evidence>
<evidence type="ECO:0000256" key="1">
    <source>
        <dbReference type="ARBA" id="ARBA00000085"/>
    </source>
</evidence>
<dbReference type="EMBL" id="BNAB01000003">
    <property type="protein sequence ID" value="GHE00114.1"/>
    <property type="molecule type" value="Genomic_DNA"/>
</dbReference>
<evidence type="ECO:0000256" key="3">
    <source>
        <dbReference type="ARBA" id="ARBA00012438"/>
    </source>
</evidence>
<evidence type="ECO:0000313" key="18">
    <source>
        <dbReference type="Proteomes" id="UP000199541"/>
    </source>
</evidence>
<evidence type="ECO:0000313" key="19">
    <source>
        <dbReference type="Proteomes" id="UP000634647"/>
    </source>
</evidence>
<evidence type="ECO:0000256" key="2">
    <source>
        <dbReference type="ARBA" id="ARBA00004141"/>
    </source>
</evidence>
<dbReference type="AlphaFoldDB" id="A0AAN4UPX6"/>
<keyword evidence="12 13" id="KW-0472">Membrane</keyword>
<evidence type="ECO:0000256" key="6">
    <source>
        <dbReference type="ARBA" id="ARBA00022692"/>
    </source>
</evidence>
<dbReference type="SUPFAM" id="SSF55874">
    <property type="entry name" value="ATPase domain of HSP90 chaperone/DNA topoisomerase II/histidine kinase"/>
    <property type="match status" value="1"/>
</dbReference>
<dbReference type="InterPro" id="IPR005467">
    <property type="entry name" value="His_kinase_dom"/>
</dbReference>
<dbReference type="CDD" id="cd00082">
    <property type="entry name" value="HisKA"/>
    <property type="match status" value="1"/>
</dbReference>
<evidence type="ECO:0000256" key="13">
    <source>
        <dbReference type="SAM" id="Phobius"/>
    </source>
</evidence>
<dbReference type="PROSITE" id="PS50885">
    <property type="entry name" value="HAMP"/>
    <property type="match status" value="1"/>
</dbReference>
<keyword evidence="4" id="KW-0597">Phosphoprotein</keyword>
<keyword evidence="11" id="KW-0902">Two-component regulatory system</keyword>
<comment type="catalytic activity">
    <reaction evidence="1">
        <text>ATP + protein L-histidine = ADP + protein N-phospho-L-histidine.</text>
        <dbReference type="EC" id="2.7.13.3"/>
    </reaction>
</comment>
<evidence type="ECO:0000256" key="9">
    <source>
        <dbReference type="ARBA" id="ARBA00022840"/>
    </source>
</evidence>
<dbReference type="PRINTS" id="PR00344">
    <property type="entry name" value="BCTRLSENSOR"/>
</dbReference>
<dbReference type="GO" id="GO:0005886">
    <property type="term" value="C:plasma membrane"/>
    <property type="evidence" value="ECO:0007669"/>
    <property type="project" value="TreeGrafter"/>
</dbReference>
<dbReference type="InterPro" id="IPR036890">
    <property type="entry name" value="HATPase_C_sf"/>
</dbReference>
<keyword evidence="10 13" id="KW-1133">Transmembrane helix</keyword>
<keyword evidence="8 16" id="KW-0418">Kinase</keyword>
<dbReference type="InterPro" id="IPR004358">
    <property type="entry name" value="Sig_transdc_His_kin-like_C"/>
</dbReference>
<organism evidence="16 19">
    <name type="scientific">Allgaiera indica</name>
    <dbReference type="NCBI Taxonomy" id="765699"/>
    <lineage>
        <taxon>Bacteria</taxon>
        <taxon>Pseudomonadati</taxon>
        <taxon>Pseudomonadota</taxon>
        <taxon>Alphaproteobacteria</taxon>
        <taxon>Rhodobacterales</taxon>
        <taxon>Paracoccaceae</taxon>
        <taxon>Allgaiera</taxon>
    </lineage>
</organism>
<evidence type="ECO:0000256" key="10">
    <source>
        <dbReference type="ARBA" id="ARBA00022989"/>
    </source>
</evidence>
<protein>
    <recommendedName>
        <fullName evidence="3">histidine kinase</fullName>
        <ecNumber evidence="3">2.7.13.3</ecNumber>
    </recommendedName>
</protein>
<evidence type="ECO:0000256" key="8">
    <source>
        <dbReference type="ARBA" id="ARBA00022777"/>
    </source>
</evidence>
<dbReference type="Gene3D" id="3.30.565.10">
    <property type="entry name" value="Histidine kinase-like ATPase, C-terminal domain"/>
    <property type="match status" value="1"/>
</dbReference>
<reference evidence="16" key="3">
    <citation type="submission" date="2023-06" db="EMBL/GenBank/DDBJ databases">
        <authorList>
            <person name="Sun Q."/>
            <person name="Zhou Y."/>
        </authorList>
    </citation>
    <scope>NUCLEOTIDE SEQUENCE</scope>
    <source>
        <strain evidence="16">CGMCC 1.10859</strain>
    </source>
</reference>
<evidence type="ECO:0000256" key="11">
    <source>
        <dbReference type="ARBA" id="ARBA00023012"/>
    </source>
</evidence>
<dbReference type="InterPro" id="IPR036097">
    <property type="entry name" value="HisK_dim/P_sf"/>
</dbReference>
<evidence type="ECO:0000259" key="15">
    <source>
        <dbReference type="PROSITE" id="PS50885"/>
    </source>
</evidence>
<dbReference type="PROSITE" id="PS50109">
    <property type="entry name" value="HIS_KIN"/>
    <property type="match status" value="1"/>
</dbReference>
<evidence type="ECO:0000256" key="12">
    <source>
        <dbReference type="ARBA" id="ARBA00023136"/>
    </source>
</evidence>
<keyword evidence="7" id="KW-0547">Nucleotide-binding</keyword>
<name>A0AAN4UPX6_9RHOB</name>
<comment type="caution">
    <text evidence="16">The sequence shown here is derived from an EMBL/GenBank/DDBJ whole genome shotgun (WGS) entry which is preliminary data.</text>
</comment>
<keyword evidence="18" id="KW-1185">Reference proteome</keyword>
<feature type="transmembrane region" description="Helical" evidence="13">
    <location>
        <begin position="159"/>
        <end position="181"/>
    </location>
</feature>
<evidence type="ECO:0000256" key="4">
    <source>
        <dbReference type="ARBA" id="ARBA00022553"/>
    </source>
</evidence>